<evidence type="ECO:0000313" key="1">
    <source>
        <dbReference type="EMBL" id="KAI8568456.1"/>
    </source>
</evidence>
<evidence type="ECO:0000313" key="2">
    <source>
        <dbReference type="Proteomes" id="UP001062846"/>
    </source>
</evidence>
<reference evidence="1" key="1">
    <citation type="submission" date="2022-02" db="EMBL/GenBank/DDBJ databases">
        <title>Plant Genome Project.</title>
        <authorList>
            <person name="Zhang R.-G."/>
        </authorList>
    </citation>
    <scope>NUCLEOTIDE SEQUENCE</scope>
    <source>
        <strain evidence="1">AT1</strain>
    </source>
</reference>
<comment type="caution">
    <text evidence="1">The sequence shown here is derived from an EMBL/GenBank/DDBJ whole genome shotgun (WGS) entry which is preliminary data.</text>
</comment>
<sequence length="123" mass="14077">MEGDCDIPSFNTRALVEDPVRQVKMEGVFSLPSLRQHLLILAEGILAMDTVPISCRYSFPHWLFEEKEEFYGDLGAFWSISIGFRGKDNNCNYLVSKLSSWLMCNPKESSLERILANGRQNKE</sequence>
<keyword evidence="2" id="KW-1185">Reference proteome</keyword>
<accession>A0ACC0PTI2</accession>
<dbReference type="Proteomes" id="UP001062846">
    <property type="component" value="Chromosome 2"/>
</dbReference>
<gene>
    <name evidence="1" type="ORF">RHMOL_Rhmol02G0200900</name>
</gene>
<dbReference type="EMBL" id="CM046389">
    <property type="protein sequence ID" value="KAI8568456.1"/>
    <property type="molecule type" value="Genomic_DNA"/>
</dbReference>
<protein>
    <submittedName>
        <fullName evidence="1">Uncharacterized protein</fullName>
    </submittedName>
</protein>
<name>A0ACC0PTI2_RHOML</name>
<proteinExistence type="predicted"/>
<organism evidence="1 2">
    <name type="scientific">Rhododendron molle</name>
    <name type="common">Chinese azalea</name>
    <name type="synonym">Azalea mollis</name>
    <dbReference type="NCBI Taxonomy" id="49168"/>
    <lineage>
        <taxon>Eukaryota</taxon>
        <taxon>Viridiplantae</taxon>
        <taxon>Streptophyta</taxon>
        <taxon>Embryophyta</taxon>
        <taxon>Tracheophyta</taxon>
        <taxon>Spermatophyta</taxon>
        <taxon>Magnoliopsida</taxon>
        <taxon>eudicotyledons</taxon>
        <taxon>Gunneridae</taxon>
        <taxon>Pentapetalae</taxon>
        <taxon>asterids</taxon>
        <taxon>Ericales</taxon>
        <taxon>Ericaceae</taxon>
        <taxon>Ericoideae</taxon>
        <taxon>Rhodoreae</taxon>
        <taxon>Rhododendron</taxon>
    </lineage>
</organism>